<dbReference type="InterPro" id="IPR037294">
    <property type="entry name" value="ABC_BtuC-like"/>
</dbReference>
<accession>A0A3E2VK68</accession>
<reference evidence="6" key="1">
    <citation type="journal article" date="2021" name="Gut Microbes">
        <title>A synthetic consortium of 100 gut commensals modulates the composition and function in a colon model of the microbiome of elderly subjects.</title>
        <authorList>
            <person name="Perez M."/>
            <person name="Ntemiri A."/>
            <person name="Tan H."/>
            <person name="Harris H.M.B."/>
            <person name="Roager H.M."/>
            <person name="Ribiere C."/>
            <person name="O'Toole P.W."/>
        </authorList>
    </citation>
    <scope>NUCLEOTIDE SEQUENCE</scope>
    <source>
        <strain evidence="6">MCC335</strain>
    </source>
</reference>
<evidence type="ECO:0000313" key="6">
    <source>
        <dbReference type="EMBL" id="MBT9809879.1"/>
    </source>
</evidence>
<dbReference type="EMBL" id="WQPS01000012">
    <property type="protein sequence ID" value="MBT9809879.1"/>
    <property type="molecule type" value="Genomic_DNA"/>
</dbReference>
<keyword evidence="4" id="KW-1133">Transmembrane helix</keyword>
<keyword evidence="3" id="KW-0812">Transmembrane</keyword>
<dbReference type="AlphaFoldDB" id="A0A3E2VK68"/>
<dbReference type="Gene3D" id="1.10.3470.10">
    <property type="entry name" value="ABC transporter involved in vitamin B12 uptake, BtuC"/>
    <property type="match status" value="1"/>
</dbReference>
<evidence type="ECO:0000256" key="4">
    <source>
        <dbReference type="ARBA" id="ARBA00022989"/>
    </source>
</evidence>
<keyword evidence="5" id="KW-0472">Membrane</keyword>
<keyword evidence="2" id="KW-1003">Cell membrane</keyword>
<dbReference type="Proteomes" id="UP000708338">
    <property type="component" value="Unassembled WGS sequence"/>
</dbReference>
<comment type="subcellular location">
    <subcellularLocation>
        <location evidence="1">Cell membrane</location>
        <topology evidence="1">Multi-pass membrane protein</topology>
    </subcellularLocation>
</comment>
<dbReference type="RefSeq" id="WP_117450815.1">
    <property type="nucleotide sequence ID" value="NZ_CABJDD010000003.1"/>
</dbReference>
<evidence type="ECO:0000256" key="2">
    <source>
        <dbReference type="ARBA" id="ARBA00022475"/>
    </source>
</evidence>
<sequence>MKQINMDQGMNTLMKKYGNYLIFIILIIVCSMLSPAFLTVKNVTSVLRQISITGILAFAEMLLIISGYIDLSLGAVVAFSGMVSVNAYLSTGSYLMTFLTAITVAVICCSCSGFLVAKIKLPAFIATMAMDSIARGACYMYTNGQPIYKIGDYGKISSGYIGPVPIPVVFLMVIAVIVWILLSKTTFGRNIYAIGGNQDAANASGINVKRTTILVYAVAGILTGVAAVLQIARVNSGLPDTAMNYHGDAIASTVIGGTSFTGGIGTAPGTFIGSVIMGIISNILNLTGVQSYVQNVVKGLIIIGAVAMDLISKNRRIRKKSVKTQ</sequence>
<proteinExistence type="predicted"/>
<dbReference type="CDD" id="cd06579">
    <property type="entry name" value="TM_PBP1_transp_AraH_like"/>
    <property type="match status" value="1"/>
</dbReference>
<evidence type="ECO:0000313" key="7">
    <source>
        <dbReference type="Proteomes" id="UP000708338"/>
    </source>
</evidence>
<dbReference type="PANTHER" id="PTHR32196">
    <property type="entry name" value="ABC TRANSPORTER PERMEASE PROTEIN YPHD-RELATED-RELATED"/>
    <property type="match status" value="1"/>
</dbReference>
<dbReference type="GO" id="GO:0005886">
    <property type="term" value="C:plasma membrane"/>
    <property type="evidence" value="ECO:0007669"/>
    <property type="project" value="UniProtKB-SubCell"/>
</dbReference>
<protein>
    <submittedName>
        <fullName evidence="6">Ribose ABC transporter permease</fullName>
    </submittedName>
</protein>
<name>A0A3E2VK68_9FIRM</name>
<dbReference type="PANTHER" id="PTHR32196:SF72">
    <property type="entry name" value="RIBOSE IMPORT PERMEASE PROTEIN RBSC"/>
    <property type="match status" value="1"/>
</dbReference>
<evidence type="ECO:0000256" key="1">
    <source>
        <dbReference type="ARBA" id="ARBA00004651"/>
    </source>
</evidence>
<evidence type="ECO:0000256" key="5">
    <source>
        <dbReference type="ARBA" id="ARBA00023136"/>
    </source>
</evidence>
<organism evidence="6 7">
    <name type="scientific">Enterocloster citroniae</name>
    <dbReference type="NCBI Taxonomy" id="358743"/>
    <lineage>
        <taxon>Bacteria</taxon>
        <taxon>Bacillati</taxon>
        <taxon>Bacillota</taxon>
        <taxon>Clostridia</taxon>
        <taxon>Lachnospirales</taxon>
        <taxon>Lachnospiraceae</taxon>
        <taxon>Enterocloster</taxon>
    </lineage>
</organism>
<dbReference type="InterPro" id="IPR001851">
    <property type="entry name" value="ABC_transp_permease"/>
</dbReference>
<gene>
    <name evidence="6" type="primary">rbsC</name>
    <name evidence="6" type="ORF">GPL26_09530</name>
</gene>
<dbReference type="GO" id="GO:0022857">
    <property type="term" value="F:transmembrane transporter activity"/>
    <property type="evidence" value="ECO:0007669"/>
    <property type="project" value="InterPro"/>
</dbReference>
<evidence type="ECO:0000256" key="3">
    <source>
        <dbReference type="ARBA" id="ARBA00022692"/>
    </source>
</evidence>
<comment type="caution">
    <text evidence="6">The sequence shown here is derived from an EMBL/GenBank/DDBJ whole genome shotgun (WGS) entry which is preliminary data.</text>
</comment>
<dbReference type="Pfam" id="PF02653">
    <property type="entry name" value="BPD_transp_2"/>
    <property type="match status" value="1"/>
</dbReference>